<gene>
    <name evidence="1" type="ORF">DAT39_016538</name>
</gene>
<reference evidence="1" key="1">
    <citation type="submission" date="2020-07" db="EMBL/GenBank/DDBJ databases">
        <title>Clarias magur genome sequencing, assembly and annotation.</title>
        <authorList>
            <person name="Kushwaha B."/>
            <person name="Kumar R."/>
            <person name="Das P."/>
            <person name="Joshi C.G."/>
            <person name="Kumar D."/>
            <person name="Nagpure N.S."/>
            <person name="Pandey M."/>
            <person name="Agarwal S."/>
            <person name="Srivastava S."/>
            <person name="Singh M."/>
            <person name="Sahoo L."/>
            <person name="Jayasankar P."/>
            <person name="Meher P.K."/>
            <person name="Koringa P.G."/>
            <person name="Iquebal M.A."/>
            <person name="Das S.P."/>
            <person name="Bit A."/>
            <person name="Patnaik S."/>
            <person name="Patel N."/>
            <person name="Shah T.M."/>
            <person name="Hinsu A."/>
            <person name="Jena J.K."/>
        </authorList>
    </citation>
    <scope>NUCLEOTIDE SEQUENCE</scope>
    <source>
        <strain evidence="1">CIFAMagur01</strain>
        <tissue evidence="1">Testis</tissue>
    </source>
</reference>
<dbReference type="EMBL" id="QNUK01000414">
    <property type="protein sequence ID" value="KAF5893758.1"/>
    <property type="molecule type" value="Genomic_DNA"/>
</dbReference>
<feature type="non-terminal residue" evidence="1">
    <location>
        <position position="1"/>
    </location>
</feature>
<accession>A0A8J4TN00</accession>
<evidence type="ECO:0000313" key="2">
    <source>
        <dbReference type="Proteomes" id="UP000727407"/>
    </source>
</evidence>
<evidence type="ECO:0000313" key="1">
    <source>
        <dbReference type="EMBL" id="KAF5893758.1"/>
    </source>
</evidence>
<comment type="caution">
    <text evidence="1">The sequence shown here is derived from an EMBL/GenBank/DDBJ whole genome shotgun (WGS) entry which is preliminary data.</text>
</comment>
<feature type="non-terminal residue" evidence="1">
    <location>
        <position position="236"/>
    </location>
</feature>
<name>A0A8J4TN00_CLAMG</name>
<dbReference type="AlphaFoldDB" id="A0A8J4TN00"/>
<protein>
    <submittedName>
        <fullName evidence="1">Uncharacterized protein</fullName>
    </submittedName>
</protein>
<dbReference type="OrthoDB" id="8770287at2759"/>
<keyword evidence="2" id="KW-1185">Reference proteome</keyword>
<proteinExistence type="predicted"/>
<dbReference type="Proteomes" id="UP000727407">
    <property type="component" value="Unassembled WGS sequence"/>
</dbReference>
<sequence>LHNLQMMIENPFPYIKAGGPSDLCQFINTGVLDSLLAALHTSCIKYPNIEYLLHSNDFFARIRLMLNKKKYIKTRTLCVEELNLGKVDLYGNVKDYFPLISKLACAEITYKENAPNYMDIYKEIPSIPKDYDKVFVLGEPSDPTLILFHCENRLACKSTEWPLRVDVKERIFALQFLLIGKEQHMTMCFQSLENTWHLYDDDPKKPSFQPFNYKSLEDYIICLAGYVNVTQVQEYK</sequence>
<organism evidence="1 2">
    <name type="scientific">Clarias magur</name>
    <name type="common">Asian catfish</name>
    <name type="synonym">Macropteronotus magur</name>
    <dbReference type="NCBI Taxonomy" id="1594786"/>
    <lineage>
        <taxon>Eukaryota</taxon>
        <taxon>Metazoa</taxon>
        <taxon>Chordata</taxon>
        <taxon>Craniata</taxon>
        <taxon>Vertebrata</taxon>
        <taxon>Euteleostomi</taxon>
        <taxon>Actinopterygii</taxon>
        <taxon>Neopterygii</taxon>
        <taxon>Teleostei</taxon>
        <taxon>Ostariophysi</taxon>
        <taxon>Siluriformes</taxon>
        <taxon>Clariidae</taxon>
        <taxon>Clarias</taxon>
    </lineage>
</organism>